<name>A0A9Q8ZHH4_CURCL</name>
<dbReference type="GO" id="GO:0046872">
    <property type="term" value="F:metal ion binding"/>
    <property type="evidence" value="ECO:0007669"/>
    <property type="project" value="UniProtKB-KW"/>
</dbReference>
<evidence type="ECO:0000313" key="7">
    <source>
        <dbReference type="Proteomes" id="UP001056012"/>
    </source>
</evidence>
<evidence type="ECO:0000256" key="4">
    <source>
        <dbReference type="ARBA" id="ARBA00023239"/>
    </source>
</evidence>
<keyword evidence="7" id="KW-1185">Reference proteome</keyword>
<protein>
    <recommendedName>
        <fullName evidence="5">CENP-V/GFA domain-containing protein</fullName>
    </recommendedName>
</protein>
<feature type="domain" description="CENP-V/GFA" evidence="5">
    <location>
        <begin position="2"/>
        <end position="121"/>
    </location>
</feature>
<dbReference type="Proteomes" id="UP001056012">
    <property type="component" value="Chromosome 7"/>
</dbReference>
<gene>
    <name evidence="6" type="ORF">yc1106_09326</name>
</gene>
<organism evidence="6 7">
    <name type="scientific">Curvularia clavata</name>
    <dbReference type="NCBI Taxonomy" id="95742"/>
    <lineage>
        <taxon>Eukaryota</taxon>
        <taxon>Fungi</taxon>
        <taxon>Dikarya</taxon>
        <taxon>Ascomycota</taxon>
        <taxon>Pezizomycotina</taxon>
        <taxon>Dothideomycetes</taxon>
        <taxon>Pleosporomycetidae</taxon>
        <taxon>Pleosporales</taxon>
        <taxon>Pleosporineae</taxon>
        <taxon>Pleosporaceae</taxon>
        <taxon>Curvularia</taxon>
    </lineage>
</organism>
<dbReference type="GO" id="GO:0016846">
    <property type="term" value="F:carbon-sulfur lyase activity"/>
    <property type="evidence" value="ECO:0007669"/>
    <property type="project" value="InterPro"/>
</dbReference>
<dbReference type="Gene3D" id="3.90.1590.10">
    <property type="entry name" value="glutathione-dependent formaldehyde- activating enzyme (gfa)"/>
    <property type="match status" value="1"/>
</dbReference>
<evidence type="ECO:0000256" key="1">
    <source>
        <dbReference type="ARBA" id="ARBA00005495"/>
    </source>
</evidence>
<dbReference type="PANTHER" id="PTHR33337:SF40">
    <property type="entry name" value="CENP-V_GFA DOMAIN-CONTAINING PROTEIN-RELATED"/>
    <property type="match status" value="1"/>
</dbReference>
<evidence type="ECO:0000256" key="3">
    <source>
        <dbReference type="ARBA" id="ARBA00022833"/>
    </source>
</evidence>
<keyword evidence="2" id="KW-0479">Metal-binding</keyword>
<dbReference type="SUPFAM" id="SSF51316">
    <property type="entry name" value="Mss4-like"/>
    <property type="match status" value="1"/>
</dbReference>
<keyword evidence="3" id="KW-0862">Zinc</keyword>
<keyword evidence="4" id="KW-0456">Lyase</keyword>
<evidence type="ECO:0000313" key="6">
    <source>
        <dbReference type="EMBL" id="USP82052.1"/>
    </source>
</evidence>
<reference evidence="6" key="1">
    <citation type="submission" date="2021-12" db="EMBL/GenBank/DDBJ databases">
        <title>Curvularia clavata genome.</title>
        <authorList>
            <person name="Cao Y."/>
        </authorList>
    </citation>
    <scope>NUCLEOTIDE SEQUENCE</scope>
    <source>
        <strain evidence="6">Yc1106</strain>
    </source>
</reference>
<dbReference type="EMBL" id="CP089280">
    <property type="protein sequence ID" value="USP82052.1"/>
    <property type="molecule type" value="Genomic_DNA"/>
</dbReference>
<dbReference type="PANTHER" id="PTHR33337">
    <property type="entry name" value="GFA DOMAIN-CONTAINING PROTEIN"/>
    <property type="match status" value="1"/>
</dbReference>
<accession>A0A9Q8ZHH4</accession>
<dbReference type="OrthoDB" id="2212170at2759"/>
<proteinExistence type="inferred from homology"/>
<sequence>MAEGRCNCGQIKVSIPALPEESLLCCCSNCRRSGSSVGAIIYAFDTSEVTINDPNSNLKKYQDNDTKSGKSLIRQFCGNCGCPIASLNSGDPPKVFLCGGLFEQIPAPGQKLFEEQEPSWMRVVKTGEKKL</sequence>
<dbReference type="PROSITE" id="PS51891">
    <property type="entry name" value="CENP_V_GFA"/>
    <property type="match status" value="1"/>
</dbReference>
<evidence type="ECO:0000256" key="2">
    <source>
        <dbReference type="ARBA" id="ARBA00022723"/>
    </source>
</evidence>
<dbReference type="VEuPathDB" id="FungiDB:yc1106_09326"/>
<dbReference type="Pfam" id="PF04828">
    <property type="entry name" value="GFA"/>
    <property type="match status" value="1"/>
</dbReference>
<dbReference type="AlphaFoldDB" id="A0A9Q8ZHH4"/>
<dbReference type="InterPro" id="IPR011057">
    <property type="entry name" value="Mss4-like_sf"/>
</dbReference>
<comment type="similarity">
    <text evidence="1">Belongs to the Gfa family.</text>
</comment>
<dbReference type="InterPro" id="IPR006913">
    <property type="entry name" value="CENP-V/GFA"/>
</dbReference>
<evidence type="ECO:0000259" key="5">
    <source>
        <dbReference type="PROSITE" id="PS51891"/>
    </source>
</evidence>